<sequence>MNTASKVQLIHASYFRQNFKSKKSKVNSILDEVIASYSLNKDQERAFRIVANHAATVNPLQLKMFLNGMAGTGKTQVIKALMEMFKRKGEAHRFLVLGPTGTSAALLNGSTYHSALGIRIMSSKDTGMGDGNSATVLADVTERLMGVDYIFLDEISMVACHELYAISARL</sequence>
<dbReference type="InterPro" id="IPR027417">
    <property type="entry name" value="P-loop_NTPase"/>
</dbReference>
<dbReference type="GO" id="GO:0006310">
    <property type="term" value="P:DNA recombination"/>
    <property type="evidence" value="ECO:0007669"/>
    <property type="project" value="UniProtKB-KW"/>
</dbReference>
<dbReference type="SUPFAM" id="SSF52540">
    <property type="entry name" value="P-loop containing nucleoside triphosphate hydrolases"/>
    <property type="match status" value="1"/>
</dbReference>
<keyword evidence="1" id="KW-0067">ATP-binding</keyword>
<keyword evidence="4" id="KW-1185">Reference proteome</keyword>
<evidence type="ECO:0000259" key="2">
    <source>
        <dbReference type="Pfam" id="PF05970"/>
    </source>
</evidence>
<dbReference type="EC" id="5.6.2.3" evidence="1"/>
<proteinExistence type="inferred from homology"/>
<dbReference type="InterPro" id="IPR051055">
    <property type="entry name" value="PIF1_helicase"/>
</dbReference>
<organism evidence="3 4">
    <name type="scientific">Hebeloma cylindrosporum</name>
    <dbReference type="NCBI Taxonomy" id="76867"/>
    <lineage>
        <taxon>Eukaryota</taxon>
        <taxon>Fungi</taxon>
        <taxon>Dikarya</taxon>
        <taxon>Basidiomycota</taxon>
        <taxon>Agaricomycotina</taxon>
        <taxon>Agaricomycetes</taxon>
        <taxon>Agaricomycetidae</taxon>
        <taxon>Agaricales</taxon>
        <taxon>Agaricineae</taxon>
        <taxon>Hymenogastraceae</taxon>
        <taxon>Hebeloma</taxon>
    </lineage>
</organism>
<comment type="catalytic activity">
    <reaction evidence="1">
        <text>ATP + H2O = ADP + phosphate + H(+)</text>
        <dbReference type="Rhea" id="RHEA:13065"/>
        <dbReference type="ChEBI" id="CHEBI:15377"/>
        <dbReference type="ChEBI" id="CHEBI:15378"/>
        <dbReference type="ChEBI" id="CHEBI:30616"/>
        <dbReference type="ChEBI" id="CHEBI:43474"/>
        <dbReference type="ChEBI" id="CHEBI:456216"/>
        <dbReference type="EC" id="5.6.2.3"/>
    </reaction>
</comment>
<keyword evidence="1" id="KW-0347">Helicase</keyword>
<feature type="domain" description="DNA helicase Pif1-like DEAD-box helicase" evidence="2">
    <location>
        <begin position="39"/>
        <end position="161"/>
    </location>
</feature>
<protein>
    <recommendedName>
        <fullName evidence="1">ATP-dependent DNA helicase</fullName>
        <ecNumber evidence="1">5.6.2.3</ecNumber>
    </recommendedName>
</protein>
<dbReference type="Proteomes" id="UP000053424">
    <property type="component" value="Unassembled WGS sequence"/>
</dbReference>
<dbReference type="HOGENOM" id="CLU_001613_2_0_1"/>
<dbReference type="EMBL" id="KN831781">
    <property type="protein sequence ID" value="KIM40839.1"/>
    <property type="molecule type" value="Genomic_DNA"/>
</dbReference>
<evidence type="ECO:0000256" key="1">
    <source>
        <dbReference type="RuleBase" id="RU363044"/>
    </source>
</evidence>
<accession>A0A0C3C9E3</accession>
<dbReference type="OrthoDB" id="432234at2759"/>
<keyword evidence="1" id="KW-0378">Hydrolase</keyword>
<keyword evidence="1" id="KW-0233">DNA recombination</keyword>
<dbReference type="PANTHER" id="PTHR47642">
    <property type="entry name" value="ATP-DEPENDENT DNA HELICASE"/>
    <property type="match status" value="1"/>
</dbReference>
<evidence type="ECO:0000313" key="3">
    <source>
        <dbReference type="EMBL" id="KIM40839.1"/>
    </source>
</evidence>
<keyword evidence="1" id="KW-0547">Nucleotide-binding</keyword>
<dbReference type="GO" id="GO:0043139">
    <property type="term" value="F:5'-3' DNA helicase activity"/>
    <property type="evidence" value="ECO:0007669"/>
    <property type="project" value="UniProtKB-EC"/>
</dbReference>
<keyword evidence="1" id="KW-0234">DNA repair</keyword>
<dbReference type="GO" id="GO:0000723">
    <property type="term" value="P:telomere maintenance"/>
    <property type="evidence" value="ECO:0007669"/>
    <property type="project" value="InterPro"/>
</dbReference>
<dbReference type="GO" id="GO:0016887">
    <property type="term" value="F:ATP hydrolysis activity"/>
    <property type="evidence" value="ECO:0007669"/>
    <property type="project" value="RHEA"/>
</dbReference>
<dbReference type="InterPro" id="IPR010285">
    <property type="entry name" value="DNA_helicase_pif1-like_DEAD"/>
</dbReference>
<dbReference type="STRING" id="686832.A0A0C3C9E3"/>
<evidence type="ECO:0000313" key="4">
    <source>
        <dbReference type="Proteomes" id="UP000053424"/>
    </source>
</evidence>
<reference evidence="3 4" key="1">
    <citation type="submission" date="2014-04" db="EMBL/GenBank/DDBJ databases">
        <authorList>
            <consortium name="DOE Joint Genome Institute"/>
            <person name="Kuo A."/>
            <person name="Gay G."/>
            <person name="Dore J."/>
            <person name="Kohler A."/>
            <person name="Nagy L.G."/>
            <person name="Floudas D."/>
            <person name="Copeland A."/>
            <person name="Barry K.W."/>
            <person name="Cichocki N."/>
            <person name="Veneault-Fourrey C."/>
            <person name="LaButti K."/>
            <person name="Lindquist E.A."/>
            <person name="Lipzen A."/>
            <person name="Lundell T."/>
            <person name="Morin E."/>
            <person name="Murat C."/>
            <person name="Sun H."/>
            <person name="Tunlid A."/>
            <person name="Henrissat B."/>
            <person name="Grigoriev I.V."/>
            <person name="Hibbett D.S."/>
            <person name="Martin F."/>
            <person name="Nordberg H.P."/>
            <person name="Cantor M.N."/>
            <person name="Hua S.X."/>
        </authorList>
    </citation>
    <scope>NUCLEOTIDE SEQUENCE [LARGE SCALE GENOMIC DNA]</scope>
    <source>
        <strain evidence="4">h7</strain>
    </source>
</reference>
<dbReference type="GO" id="GO:0006281">
    <property type="term" value="P:DNA repair"/>
    <property type="evidence" value="ECO:0007669"/>
    <property type="project" value="UniProtKB-KW"/>
</dbReference>
<gene>
    <name evidence="3" type="ORF">M413DRAFT_72331</name>
</gene>
<dbReference type="GO" id="GO:0005524">
    <property type="term" value="F:ATP binding"/>
    <property type="evidence" value="ECO:0007669"/>
    <property type="project" value="UniProtKB-KW"/>
</dbReference>
<reference evidence="4" key="2">
    <citation type="submission" date="2015-01" db="EMBL/GenBank/DDBJ databases">
        <title>Evolutionary Origins and Diversification of the Mycorrhizal Mutualists.</title>
        <authorList>
            <consortium name="DOE Joint Genome Institute"/>
            <consortium name="Mycorrhizal Genomics Consortium"/>
            <person name="Kohler A."/>
            <person name="Kuo A."/>
            <person name="Nagy L.G."/>
            <person name="Floudas D."/>
            <person name="Copeland A."/>
            <person name="Barry K.W."/>
            <person name="Cichocki N."/>
            <person name="Veneault-Fourrey C."/>
            <person name="LaButti K."/>
            <person name="Lindquist E.A."/>
            <person name="Lipzen A."/>
            <person name="Lundell T."/>
            <person name="Morin E."/>
            <person name="Murat C."/>
            <person name="Riley R."/>
            <person name="Ohm R."/>
            <person name="Sun H."/>
            <person name="Tunlid A."/>
            <person name="Henrissat B."/>
            <person name="Grigoriev I.V."/>
            <person name="Hibbett D.S."/>
            <person name="Martin F."/>
        </authorList>
    </citation>
    <scope>NUCLEOTIDE SEQUENCE [LARGE SCALE GENOMIC DNA]</scope>
    <source>
        <strain evidence="4">h7</strain>
    </source>
</reference>
<keyword evidence="1" id="KW-0227">DNA damage</keyword>
<comment type="similarity">
    <text evidence="1">Belongs to the helicase family.</text>
</comment>
<dbReference type="Gene3D" id="3.40.50.300">
    <property type="entry name" value="P-loop containing nucleotide triphosphate hydrolases"/>
    <property type="match status" value="1"/>
</dbReference>
<feature type="non-terminal residue" evidence="3">
    <location>
        <position position="170"/>
    </location>
</feature>
<name>A0A0C3C9E3_HEBCY</name>
<dbReference type="AlphaFoldDB" id="A0A0C3C9E3"/>
<comment type="cofactor">
    <cofactor evidence="1">
        <name>Mg(2+)</name>
        <dbReference type="ChEBI" id="CHEBI:18420"/>
    </cofactor>
</comment>
<dbReference type="Pfam" id="PF05970">
    <property type="entry name" value="PIF1"/>
    <property type="match status" value="1"/>
</dbReference>